<feature type="non-terminal residue" evidence="6">
    <location>
        <position position="214"/>
    </location>
</feature>
<dbReference type="PROSITE" id="PS00674">
    <property type="entry name" value="AAA"/>
    <property type="match status" value="1"/>
</dbReference>
<dbReference type="GO" id="GO:0005634">
    <property type="term" value="C:nucleus"/>
    <property type="evidence" value="ECO:0007669"/>
    <property type="project" value="TreeGrafter"/>
</dbReference>
<keyword evidence="1 3" id="KW-0547">Nucleotide-binding</keyword>
<dbReference type="AlphaFoldDB" id="A0A087UE85"/>
<keyword evidence="7" id="KW-1185">Reference proteome</keyword>
<dbReference type="InterPro" id="IPR027417">
    <property type="entry name" value="P-loop_NTPase"/>
</dbReference>
<dbReference type="GO" id="GO:0005694">
    <property type="term" value="C:chromosome"/>
    <property type="evidence" value="ECO:0007669"/>
    <property type="project" value="TreeGrafter"/>
</dbReference>
<evidence type="ECO:0000313" key="6">
    <source>
        <dbReference type="EMBL" id="KFM75674.1"/>
    </source>
</evidence>
<proteinExistence type="inferred from homology"/>
<name>A0A087UE85_STEMI</name>
<dbReference type="OrthoDB" id="10042665at2759"/>
<evidence type="ECO:0000259" key="5">
    <source>
        <dbReference type="Pfam" id="PF23242"/>
    </source>
</evidence>
<dbReference type="PANTHER" id="PTHR45991:SF1">
    <property type="entry name" value="PACHYTENE CHECKPOINT PROTEIN 2 HOMOLOG"/>
    <property type="match status" value="1"/>
</dbReference>
<dbReference type="GO" id="GO:0051598">
    <property type="term" value="P:meiotic recombination checkpoint signaling"/>
    <property type="evidence" value="ECO:0007669"/>
    <property type="project" value="TreeGrafter"/>
</dbReference>
<evidence type="ECO:0000256" key="1">
    <source>
        <dbReference type="ARBA" id="ARBA00022741"/>
    </source>
</evidence>
<dbReference type="Pfam" id="PF23242">
    <property type="entry name" value="AAA_lid_TRIP13_C"/>
    <property type="match status" value="1"/>
</dbReference>
<evidence type="ECO:0000256" key="3">
    <source>
        <dbReference type="RuleBase" id="RU003651"/>
    </source>
</evidence>
<keyword evidence="2 3" id="KW-0067">ATP-binding</keyword>
<dbReference type="SUPFAM" id="SSF52540">
    <property type="entry name" value="P-loop containing nucleoside triphosphate hydrolases"/>
    <property type="match status" value="1"/>
</dbReference>
<dbReference type="InterPro" id="IPR044539">
    <property type="entry name" value="Pch2-like"/>
</dbReference>
<dbReference type="InterPro" id="IPR058249">
    <property type="entry name" value="Pch2_C"/>
</dbReference>
<comment type="similarity">
    <text evidence="3">Belongs to the AAA ATPase family.</text>
</comment>
<dbReference type="PANTHER" id="PTHR45991">
    <property type="entry name" value="PACHYTENE CHECKPOINT PROTEIN 2"/>
    <property type="match status" value="1"/>
</dbReference>
<dbReference type="InterPro" id="IPR003960">
    <property type="entry name" value="ATPase_AAA_CS"/>
</dbReference>
<dbReference type="InterPro" id="IPR003959">
    <property type="entry name" value="ATPase_AAA_core"/>
</dbReference>
<dbReference type="Pfam" id="PF00004">
    <property type="entry name" value="AAA"/>
    <property type="match status" value="1"/>
</dbReference>
<evidence type="ECO:0000259" key="4">
    <source>
        <dbReference type="Pfam" id="PF00004"/>
    </source>
</evidence>
<dbReference type="OMA" id="HXYRYGQ"/>
<protein>
    <submittedName>
        <fullName evidence="6">Uncharacterized protein</fullName>
    </submittedName>
</protein>
<sequence>MFQNILKLVEDSNVLVIVLLDEVETLARSRTSALNGNEPSDALRAVNALLTHLDMIKKYPNVLILTTSNITEAIDVALIDRADVKQYIGLPSVEAIYQIYYSCVKELQKAGIIRTSQTVLELPRLSAVLKLKTLQDEHVNSDVLSEVNLDKSLLLNSIAKKSVGLSGRTLRKMPFVAYSLFIKTPLVSLDVFLDALSKAVDRYWEDIKFLKTHA</sequence>
<evidence type="ECO:0000256" key="2">
    <source>
        <dbReference type="ARBA" id="ARBA00022840"/>
    </source>
</evidence>
<dbReference type="EMBL" id="KK119418">
    <property type="protein sequence ID" value="KFM75674.1"/>
    <property type="molecule type" value="Genomic_DNA"/>
</dbReference>
<organism evidence="6 7">
    <name type="scientific">Stegodyphus mimosarum</name>
    <name type="common">African social velvet spider</name>
    <dbReference type="NCBI Taxonomy" id="407821"/>
    <lineage>
        <taxon>Eukaryota</taxon>
        <taxon>Metazoa</taxon>
        <taxon>Ecdysozoa</taxon>
        <taxon>Arthropoda</taxon>
        <taxon>Chelicerata</taxon>
        <taxon>Arachnida</taxon>
        <taxon>Araneae</taxon>
        <taxon>Araneomorphae</taxon>
        <taxon>Entelegynae</taxon>
        <taxon>Eresoidea</taxon>
        <taxon>Eresidae</taxon>
        <taxon>Stegodyphus</taxon>
    </lineage>
</organism>
<gene>
    <name evidence="6" type="ORF">X975_22642</name>
</gene>
<dbReference type="GO" id="GO:0007131">
    <property type="term" value="P:reciprocal meiotic recombination"/>
    <property type="evidence" value="ECO:0007669"/>
    <property type="project" value="TreeGrafter"/>
</dbReference>
<dbReference type="Gene3D" id="3.40.50.300">
    <property type="entry name" value="P-loop containing nucleotide triphosphate hydrolases"/>
    <property type="match status" value="1"/>
</dbReference>
<dbReference type="Proteomes" id="UP000054359">
    <property type="component" value="Unassembled WGS sequence"/>
</dbReference>
<feature type="domain" description="Pachytene checkpoint protein 2 C-terminal" evidence="5">
    <location>
        <begin position="92"/>
        <end position="202"/>
    </location>
</feature>
<dbReference type="GO" id="GO:0005524">
    <property type="term" value="F:ATP binding"/>
    <property type="evidence" value="ECO:0007669"/>
    <property type="project" value="UniProtKB-KW"/>
</dbReference>
<reference evidence="6 7" key="1">
    <citation type="submission" date="2013-11" db="EMBL/GenBank/DDBJ databases">
        <title>Genome sequencing of Stegodyphus mimosarum.</title>
        <authorList>
            <person name="Bechsgaard J."/>
        </authorList>
    </citation>
    <scope>NUCLEOTIDE SEQUENCE [LARGE SCALE GENOMIC DNA]</scope>
</reference>
<dbReference type="GO" id="GO:0016887">
    <property type="term" value="F:ATP hydrolysis activity"/>
    <property type="evidence" value="ECO:0007669"/>
    <property type="project" value="InterPro"/>
</dbReference>
<feature type="domain" description="ATPase AAA-type core" evidence="4">
    <location>
        <begin position="3"/>
        <end position="89"/>
    </location>
</feature>
<accession>A0A087UE85</accession>
<evidence type="ECO:0000313" key="7">
    <source>
        <dbReference type="Proteomes" id="UP000054359"/>
    </source>
</evidence>
<dbReference type="STRING" id="407821.A0A087UE85"/>